<dbReference type="EMBL" id="JAAHBV010000104">
    <property type="protein sequence ID" value="NER59691.1"/>
    <property type="molecule type" value="Genomic_DNA"/>
</dbReference>
<reference evidence="3 4" key="1">
    <citation type="submission" date="2020-02" db="EMBL/GenBank/DDBJ databases">
        <title>Broccoli isolated Pseudomonas sp.</title>
        <authorList>
            <person name="Fujikawa T."/>
            <person name="Sawada H."/>
        </authorList>
    </citation>
    <scope>NUCLEOTIDE SEQUENCE [LARGE SCALE GENOMIC DNA]</scope>
    <source>
        <strain evidence="2 4">MAFF212427</strain>
        <strain evidence="1 3">MAFF212428</strain>
    </source>
</reference>
<comment type="caution">
    <text evidence="2">The sequence shown here is derived from an EMBL/GenBank/DDBJ whole genome shotgun (WGS) entry which is preliminary data.</text>
</comment>
<dbReference type="GO" id="GO:0003824">
    <property type="term" value="F:catalytic activity"/>
    <property type="evidence" value="ECO:0007669"/>
    <property type="project" value="UniProtKB-ARBA"/>
</dbReference>
<protein>
    <submittedName>
        <fullName evidence="2">Glutathionylspermidine synthase family protein</fullName>
    </submittedName>
</protein>
<evidence type="ECO:0000313" key="3">
    <source>
        <dbReference type="Proteomes" id="UP000480410"/>
    </source>
</evidence>
<dbReference type="AlphaFoldDB" id="A0A6B3NPC1"/>
<organism evidence="2 4">
    <name type="scientific">Pseudomonas brassicae</name>
    <dbReference type="NCBI Taxonomy" id="2708063"/>
    <lineage>
        <taxon>Bacteria</taxon>
        <taxon>Pseudomonadati</taxon>
        <taxon>Pseudomonadota</taxon>
        <taxon>Gammaproteobacteria</taxon>
        <taxon>Pseudomonadales</taxon>
        <taxon>Pseudomonadaceae</taxon>
        <taxon>Pseudomonas</taxon>
    </lineage>
</organism>
<gene>
    <name evidence="1" type="ORF">G3435_06180</name>
    <name evidence="2" type="ORF">G3436_16975</name>
</gene>
<dbReference type="EMBL" id="JAAHBU010000248">
    <property type="protein sequence ID" value="NER65252.1"/>
    <property type="molecule type" value="Genomic_DNA"/>
</dbReference>
<keyword evidence="4" id="KW-1185">Reference proteome</keyword>
<accession>A0A6B3NPC1</accession>
<dbReference type="Proteomes" id="UP000482634">
    <property type="component" value="Unassembled WGS sequence"/>
</dbReference>
<dbReference type="SUPFAM" id="SSF56059">
    <property type="entry name" value="Glutathione synthetase ATP-binding domain-like"/>
    <property type="match status" value="1"/>
</dbReference>
<dbReference type="Proteomes" id="UP000480410">
    <property type="component" value="Unassembled WGS sequence"/>
</dbReference>
<sequence length="409" mass="43896">MPTQWNDRLIECAYGSGLYAHSDRLILAGATLSAQEHRQLGEITATLTRLVVTVFEREFAANLHDFGARLGKPPATMALLEALSDGGLDASIFARADIVRSADGFKLIELNLGSQIGGLYYASLPVLAGYRQPYDALGAWARRIAARGDAHAMVFLDTREGTAWMPPYCTAMSNALQALTGCQVPLKACAALRFDGEQLLADGQPVRALYSWMSDADLVAEGDRLAPVLEAVRHGAVRLVMSPLAPVFADKGVFALLWELLHEGRLSAQEASFVARYVPFTATLSKHNLDDFIADRQGLVLKPCDGYGGHGVRVGAEMSAPAWTQALRTLIEQGAAHGYIVQALARPVVERISVGTRDQPPVQEQSHVVWGSFVLDGEYIGSYARSKPVAASLVINQGNGAAVGPVCAQ</sequence>
<evidence type="ECO:0000313" key="4">
    <source>
        <dbReference type="Proteomes" id="UP000482634"/>
    </source>
</evidence>
<evidence type="ECO:0000313" key="2">
    <source>
        <dbReference type="EMBL" id="NER65252.1"/>
    </source>
</evidence>
<proteinExistence type="predicted"/>
<dbReference type="RefSeq" id="WP_163947195.1">
    <property type="nucleotide sequence ID" value="NZ_JAAHBU010000248.1"/>
</dbReference>
<dbReference type="GO" id="GO:0005524">
    <property type="term" value="F:ATP binding"/>
    <property type="evidence" value="ECO:0007669"/>
    <property type="project" value="InterPro"/>
</dbReference>
<evidence type="ECO:0000313" key="1">
    <source>
        <dbReference type="EMBL" id="NER59691.1"/>
    </source>
</evidence>
<accession>A0A6M0CQ60</accession>
<dbReference type="InterPro" id="IPR013815">
    <property type="entry name" value="ATP_grasp_subdomain_1"/>
</dbReference>
<name>A0A6B3NPC1_9PSED</name>
<dbReference type="Gene3D" id="3.30.1490.20">
    <property type="entry name" value="ATP-grasp fold, A domain"/>
    <property type="match status" value="1"/>
</dbReference>